<dbReference type="PANTHER" id="PTHR12703">
    <property type="entry name" value="TRANSMEMBRANE PROTEIN 33"/>
    <property type="match status" value="1"/>
</dbReference>
<accession>A0AAV2MH45</accession>
<protein>
    <recommendedName>
        <fullName evidence="10">Transmembrane protein 33</fullName>
    </recommendedName>
</protein>
<dbReference type="Proteomes" id="UP001497482">
    <property type="component" value="Chromosome 8"/>
</dbReference>
<evidence type="ECO:0000256" key="7">
    <source>
        <dbReference type="SAM" id="Phobius"/>
    </source>
</evidence>
<reference evidence="8 9" key="1">
    <citation type="submission" date="2024-04" db="EMBL/GenBank/DDBJ databases">
        <authorList>
            <person name="Waldvogel A.-M."/>
            <person name="Schoenle A."/>
        </authorList>
    </citation>
    <scope>NUCLEOTIDE SEQUENCE [LARGE SCALE GENOMIC DNA]</scope>
</reference>
<dbReference type="GO" id="GO:0016020">
    <property type="term" value="C:membrane"/>
    <property type="evidence" value="ECO:0007669"/>
    <property type="project" value="UniProtKB-SubCell"/>
</dbReference>
<evidence type="ECO:0000256" key="2">
    <source>
        <dbReference type="ARBA" id="ARBA00007322"/>
    </source>
</evidence>
<dbReference type="Pfam" id="PF03661">
    <property type="entry name" value="TMEM33_Pom33"/>
    <property type="match status" value="1"/>
</dbReference>
<evidence type="ECO:0000256" key="1">
    <source>
        <dbReference type="ARBA" id="ARBA00004141"/>
    </source>
</evidence>
<evidence type="ECO:0000256" key="5">
    <source>
        <dbReference type="ARBA" id="ARBA00023136"/>
    </source>
</evidence>
<proteinExistence type="inferred from homology"/>
<dbReference type="PANTHER" id="PTHR12703:SF4">
    <property type="entry name" value="TRANSMEMBRANE PROTEIN 33"/>
    <property type="match status" value="1"/>
</dbReference>
<feature type="transmembrane region" description="Helical" evidence="7">
    <location>
        <begin position="159"/>
        <end position="178"/>
    </location>
</feature>
<feature type="transmembrane region" description="Helical" evidence="7">
    <location>
        <begin position="222"/>
        <end position="245"/>
    </location>
</feature>
<feature type="region of interest" description="Disordered" evidence="6">
    <location>
        <begin position="109"/>
        <end position="138"/>
    </location>
</feature>
<evidence type="ECO:0008006" key="10">
    <source>
        <dbReference type="Google" id="ProtNLM"/>
    </source>
</evidence>
<dbReference type="EMBL" id="OZ035830">
    <property type="protein sequence ID" value="CAL1612734.1"/>
    <property type="molecule type" value="Genomic_DNA"/>
</dbReference>
<evidence type="ECO:0000256" key="3">
    <source>
        <dbReference type="ARBA" id="ARBA00022692"/>
    </source>
</evidence>
<dbReference type="GO" id="GO:0061024">
    <property type="term" value="P:membrane organization"/>
    <property type="evidence" value="ECO:0007669"/>
    <property type="project" value="TreeGrafter"/>
</dbReference>
<dbReference type="AlphaFoldDB" id="A0AAV2MH45"/>
<dbReference type="GO" id="GO:0071786">
    <property type="term" value="P:endoplasmic reticulum tubular network organization"/>
    <property type="evidence" value="ECO:0007669"/>
    <property type="project" value="TreeGrafter"/>
</dbReference>
<dbReference type="InterPro" id="IPR005344">
    <property type="entry name" value="TMEM33/Pom33"/>
</dbReference>
<keyword evidence="4 7" id="KW-1133">Transmembrane helix</keyword>
<evidence type="ECO:0000313" key="9">
    <source>
        <dbReference type="Proteomes" id="UP001497482"/>
    </source>
</evidence>
<feature type="region of interest" description="Disordered" evidence="6">
    <location>
        <begin position="1"/>
        <end position="27"/>
    </location>
</feature>
<evidence type="ECO:0000313" key="8">
    <source>
        <dbReference type="EMBL" id="CAL1612734.1"/>
    </source>
</evidence>
<feature type="transmembrane region" description="Helical" evidence="7">
    <location>
        <begin position="293"/>
        <end position="316"/>
    </location>
</feature>
<evidence type="ECO:0000256" key="6">
    <source>
        <dbReference type="SAM" id="MobiDB-lite"/>
    </source>
</evidence>
<keyword evidence="5 7" id="KW-0472">Membrane</keyword>
<gene>
    <name evidence="8" type="ORF">KC01_LOCUS39030</name>
</gene>
<evidence type="ECO:0000256" key="4">
    <source>
        <dbReference type="ARBA" id="ARBA00022989"/>
    </source>
</evidence>
<keyword evidence="9" id="KW-1185">Reference proteome</keyword>
<comment type="subcellular location">
    <subcellularLocation>
        <location evidence="1">Membrane</location>
        <topology evidence="1">Multi-pass membrane protein</topology>
    </subcellularLocation>
</comment>
<comment type="similarity">
    <text evidence="2">Belongs to the PER33/POM33 family.</text>
</comment>
<dbReference type="InterPro" id="IPR051645">
    <property type="entry name" value="PER33/POM33_regulator"/>
</dbReference>
<organism evidence="8 9">
    <name type="scientific">Knipowitschia caucasica</name>
    <name type="common">Caucasian dwarf goby</name>
    <name type="synonym">Pomatoschistus caucasicus</name>
    <dbReference type="NCBI Taxonomy" id="637954"/>
    <lineage>
        <taxon>Eukaryota</taxon>
        <taxon>Metazoa</taxon>
        <taxon>Chordata</taxon>
        <taxon>Craniata</taxon>
        <taxon>Vertebrata</taxon>
        <taxon>Euteleostomi</taxon>
        <taxon>Actinopterygii</taxon>
        <taxon>Neopterygii</taxon>
        <taxon>Teleostei</taxon>
        <taxon>Neoteleostei</taxon>
        <taxon>Acanthomorphata</taxon>
        <taxon>Gobiaria</taxon>
        <taxon>Gobiiformes</taxon>
        <taxon>Gobioidei</taxon>
        <taxon>Gobiidae</taxon>
        <taxon>Gobiinae</taxon>
        <taxon>Knipowitschia</taxon>
    </lineage>
</organism>
<name>A0AAV2MH45_KNICA</name>
<dbReference type="GO" id="GO:0005783">
    <property type="term" value="C:endoplasmic reticulum"/>
    <property type="evidence" value="ECO:0007669"/>
    <property type="project" value="TreeGrafter"/>
</dbReference>
<sequence length="374" mass="41467">MKDARGLRTSGSFVSRRIVGPPSKSTLPCSPSRSSLPVFSILPALPVLPVCLPSPPAVLSPCPPSQSSQSSILVLPPSPFGPPSRSSLSPVYLPHLSCMTLHLLPPGAERSEPQADHCGSPKKTKMADTNQQAPPPPSLGPVQFLLSNKLETAMWLSRLFTVYCSVMFILPILGPYAAANFYQRALLANALTSALRLHQRLPRFQVSRAFLAQALQEDSCHYLLYSLILVNSYPITMSIFPVFLFSLLHATTYTKKVLDSMGANSLMFVRNLLDKLSANQQNILKFIACNEIFLMPATVFMLFSGQGSLLLPFIYYRFLTLRYTSRRNPYCRTLFTELRILLEHFAMKPACPVLFRRMCHSSIAFISRLAPTGV</sequence>
<keyword evidence="3 7" id="KW-0812">Transmembrane</keyword>